<comment type="caution">
    <text evidence="8">The sequence shown here is derived from an EMBL/GenBank/DDBJ whole genome shotgun (WGS) entry which is preliminary data.</text>
</comment>
<dbReference type="Pfam" id="PF00570">
    <property type="entry name" value="HRDC"/>
    <property type="match status" value="1"/>
</dbReference>
<comment type="function">
    <text evidence="6">Exonuclease involved in the 3' processing of various precursor tRNAs. Initiates hydrolysis at the 3'-terminus of an RNA molecule and releases 5'-mononucleotides.</text>
</comment>
<evidence type="ECO:0000259" key="7">
    <source>
        <dbReference type="PROSITE" id="PS50967"/>
    </source>
</evidence>
<accession>A0A1V2ZYY1</accession>
<dbReference type="GO" id="GO:0005737">
    <property type="term" value="C:cytoplasm"/>
    <property type="evidence" value="ECO:0007669"/>
    <property type="project" value="UniProtKB-SubCell"/>
</dbReference>
<evidence type="ECO:0000256" key="6">
    <source>
        <dbReference type="HAMAP-Rule" id="MF_01899"/>
    </source>
</evidence>
<evidence type="ECO:0000256" key="3">
    <source>
        <dbReference type="ARBA" id="ARBA00022722"/>
    </source>
</evidence>
<comment type="similarity">
    <text evidence="6">Belongs to the RNase D family.</text>
</comment>
<dbReference type="InterPro" id="IPR012337">
    <property type="entry name" value="RNaseH-like_sf"/>
</dbReference>
<dbReference type="SUPFAM" id="SSF53098">
    <property type="entry name" value="Ribonuclease H-like"/>
    <property type="match status" value="1"/>
</dbReference>
<dbReference type="STRING" id="252474.B1A74_06515"/>
<comment type="cofactor">
    <cofactor evidence="6">
        <name>a divalent metal cation</name>
        <dbReference type="ChEBI" id="CHEBI:60240"/>
    </cofactor>
</comment>
<dbReference type="GO" id="GO:0042780">
    <property type="term" value="P:tRNA 3'-end processing"/>
    <property type="evidence" value="ECO:0007669"/>
    <property type="project" value="UniProtKB-UniRule"/>
</dbReference>
<dbReference type="InterPro" id="IPR002121">
    <property type="entry name" value="HRDC_dom"/>
</dbReference>
<protein>
    <recommendedName>
        <fullName evidence="6">Ribonuclease D</fullName>
        <shortName evidence="6">RNase D</shortName>
        <ecNumber evidence="6">3.1.13.5</ecNumber>
    </recommendedName>
</protein>
<dbReference type="GO" id="GO:0033890">
    <property type="term" value="F:ribonuclease D activity"/>
    <property type="evidence" value="ECO:0007669"/>
    <property type="project" value="UniProtKB-UniRule"/>
</dbReference>
<dbReference type="PANTHER" id="PTHR47649:SF1">
    <property type="entry name" value="RIBONUCLEASE D"/>
    <property type="match status" value="1"/>
</dbReference>
<dbReference type="EC" id="3.1.13.5" evidence="6"/>
<dbReference type="InterPro" id="IPR051086">
    <property type="entry name" value="RNase_D-like"/>
</dbReference>
<dbReference type="GO" id="GO:0000166">
    <property type="term" value="F:nucleotide binding"/>
    <property type="evidence" value="ECO:0007669"/>
    <property type="project" value="InterPro"/>
</dbReference>
<evidence type="ECO:0000313" key="9">
    <source>
        <dbReference type="Proteomes" id="UP000189177"/>
    </source>
</evidence>
<reference evidence="8 9" key="1">
    <citation type="submission" date="2017-02" db="EMBL/GenBank/DDBJ databases">
        <title>Genomic diversity within the haloalkaliphilic genus Thioalkalivibrio.</title>
        <authorList>
            <person name="Ahn A.-C."/>
            <person name="Meier-Kolthoff J."/>
            <person name="Overmars L."/>
            <person name="Richter M."/>
            <person name="Woyke T."/>
            <person name="Sorokin D.Y."/>
            <person name="Muyzer G."/>
        </authorList>
    </citation>
    <scope>NUCLEOTIDE SEQUENCE [LARGE SCALE GENOMIC DNA]</scope>
    <source>
        <strain evidence="8 9">HL17</strain>
    </source>
</reference>
<evidence type="ECO:0000256" key="2">
    <source>
        <dbReference type="ARBA" id="ARBA00022694"/>
    </source>
</evidence>
<dbReference type="AlphaFoldDB" id="A0A1V2ZYY1"/>
<dbReference type="CDD" id="cd06142">
    <property type="entry name" value="RNaseD_exo"/>
    <property type="match status" value="1"/>
</dbReference>
<gene>
    <name evidence="6" type="primary">rnd</name>
    <name evidence="8" type="ORF">B1A74_06515</name>
</gene>
<dbReference type="RefSeq" id="WP_077244135.1">
    <property type="nucleotide sequence ID" value="NZ_MUZR01000018.1"/>
</dbReference>
<evidence type="ECO:0000313" key="8">
    <source>
        <dbReference type="EMBL" id="OOC10286.1"/>
    </source>
</evidence>
<dbReference type="Pfam" id="PF01612">
    <property type="entry name" value="DNA_pol_A_exo1"/>
    <property type="match status" value="1"/>
</dbReference>
<keyword evidence="2 6" id="KW-0819">tRNA processing</keyword>
<comment type="subcellular location">
    <subcellularLocation>
        <location evidence="6">Cytoplasm</location>
    </subcellularLocation>
</comment>
<keyword evidence="1 6" id="KW-0963">Cytoplasm</keyword>
<dbReference type="Gene3D" id="1.10.150.80">
    <property type="entry name" value="HRDC domain"/>
    <property type="match status" value="1"/>
</dbReference>
<dbReference type="GO" id="GO:0003676">
    <property type="term" value="F:nucleic acid binding"/>
    <property type="evidence" value="ECO:0007669"/>
    <property type="project" value="InterPro"/>
</dbReference>
<dbReference type="InterPro" id="IPR036397">
    <property type="entry name" value="RNaseH_sf"/>
</dbReference>
<dbReference type="SUPFAM" id="SSF47819">
    <property type="entry name" value="HRDC-like"/>
    <property type="match status" value="2"/>
</dbReference>
<dbReference type="SMART" id="SM00474">
    <property type="entry name" value="35EXOc"/>
    <property type="match status" value="1"/>
</dbReference>
<dbReference type="InterPro" id="IPR002562">
    <property type="entry name" value="3'-5'_exonuclease_dom"/>
</dbReference>
<evidence type="ECO:0000256" key="5">
    <source>
        <dbReference type="ARBA" id="ARBA00022839"/>
    </source>
</evidence>
<dbReference type="PROSITE" id="PS50967">
    <property type="entry name" value="HRDC"/>
    <property type="match status" value="1"/>
</dbReference>
<dbReference type="PANTHER" id="PTHR47649">
    <property type="entry name" value="RIBONUCLEASE D"/>
    <property type="match status" value="1"/>
</dbReference>
<organism evidence="8 9">
    <name type="scientific">Thioalkalivibrio halophilus</name>
    <dbReference type="NCBI Taxonomy" id="252474"/>
    <lineage>
        <taxon>Bacteria</taxon>
        <taxon>Pseudomonadati</taxon>
        <taxon>Pseudomonadota</taxon>
        <taxon>Gammaproteobacteria</taxon>
        <taxon>Chromatiales</taxon>
        <taxon>Ectothiorhodospiraceae</taxon>
        <taxon>Thioalkalivibrio</taxon>
    </lineage>
</organism>
<dbReference type="GO" id="GO:0008408">
    <property type="term" value="F:3'-5' exonuclease activity"/>
    <property type="evidence" value="ECO:0007669"/>
    <property type="project" value="InterPro"/>
</dbReference>
<dbReference type="EMBL" id="MUZR01000018">
    <property type="protein sequence ID" value="OOC10286.1"/>
    <property type="molecule type" value="Genomic_DNA"/>
</dbReference>
<feature type="domain" description="HRDC" evidence="7">
    <location>
        <begin position="210"/>
        <end position="290"/>
    </location>
</feature>
<dbReference type="InterPro" id="IPR010997">
    <property type="entry name" value="HRDC-like_sf"/>
</dbReference>
<dbReference type="OrthoDB" id="9800549at2"/>
<keyword evidence="4 6" id="KW-0378">Hydrolase</keyword>
<comment type="catalytic activity">
    <reaction evidence="6">
        <text>Exonucleolytic cleavage that removes extra residues from the 3'-terminus of tRNA to produce 5'-mononucleotides.</text>
        <dbReference type="EC" id="3.1.13.5"/>
    </reaction>
</comment>
<keyword evidence="3 6" id="KW-0540">Nuclease</keyword>
<keyword evidence="9" id="KW-1185">Reference proteome</keyword>
<dbReference type="InterPro" id="IPR006292">
    <property type="entry name" value="RNase_D"/>
</dbReference>
<proteinExistence type="inferred from homology"/>
<name>A0A1V2ZYY1_9GAMM</name>
<dbReference type="HAMAP" id="MF_01899">
    <property type="entry name" value="RNase_D"/>
    <property type="match status" value="1"/>
</dbReference>
<keyword evidence="5 6" id="KW-0269">Exonuclease</keyword>
<dbReference type="InterPro" id="IPR044876">
    <property type="entry name" value="HRDC_dom_sf"/>
</dbReference>
<sequence length="386" mass="43152">MHDHGLIDTPEALQAFLQAVRGAPWIALDTEFLREKTYYPKLCLIQAATPEHIGSIDPLVLDVKRLAPLLHDRSVTKVFHSAWQDMEILLRETGDVPAPAFDTQIAAAMLGHGDQVGYANLVRAVLDHELDKSQTRTDWSRRPLDSEQLAYAADDVRYLAALYQQMHAELESSGRLEWLQPEMDALADPEAYRADPEAAWRRVSGHKRLKPRELSVLQAVAAWRERTAQSSDRPRKWVLSDDLLLEIARRAPAGSSQLRGLRGFPSGMNDDRVQGLLEAIRAGRERPQSEWPALPKQKPLSEADEVLADMAMALLRELARRQEITPAAIAQRKDVVELVRGRAQDSRLGSGWRHHVAGAEIQRWLNGETALSRAPANGLELKSTAG</sequence>
<dbReference type="Proteomes" id="UP000189177">
    <property type="component" value="Unassembled WGS sequence"/>
</dbReference>
<dbReference type="Gene3D" id="3.30.420.10">
    <property type="entry name" value="Ribonuclease H-like superfamily/Ribonuclease H"/>
    <property type="match status" value="1"/>
</dbReference>
<evidence type="ECO:0000256" key="1">
    <source>
        <dbReference type="ARBA" id="ARBA00022490"/>
    </source>
</evidence>
<dbReference type="NCBIfam" id="TIGR01388">
    <property type="entry name" value="rnd"/>
    <property type="match status" value="1"/>
</dbReference>
<evidence type="ECO:0000256" key="4">
    <source>
        <dbReference type="ARBA" id="ARBA00022801"/>
    </source>
</evidence>